<keyword evidence="2" id="KW-1003">Cell membrane</keyword>
<protein>
    <submittedName>
        <fullName evidence="8">Permease of the drug/metabolite transporter (DMT) superfamily</fullName>
    </submittedName>
</protein>
<dbReference type="STRING" id="32040.SAMN04489710_11366"/>
<evidence type="ECO:0000256" key="3">
    <source>
        <dbReference type="ARBA" id="ARBA00022692"/>
    </source>
</evidence>
<feature type="transmembrane region" description="Helical" evidence="6">
    <location>
        <begin position="21"/>
        <end position="40"/>
    </location>
</feature>
<dbReference type="InterPro" id="IPR000620">
    <property type="entry name" value="EamA_dom"/>
</dbReference>
<evidence type="ECO:0000259" key="7">
    <source>
        <dbReference type="Pfam" id="PF00892"/>
    </source>
</evidence>
<evidence type="ECO:0000313" key="9">
    <source>
        <dbReference type="Proteomes" id="UP000199517"/>
    </source>
</evidence>
<feature type="transmembrane region" description="Helical" evidence="6">
    <location>
        <begin position="225"/>
        <end position="245"/>
    </location>
</feature>
<reference evidence="9" key="1">
    <citation type="submission" date="2016-10" db="EMBL/GenBank/DDBJ databases">
        <authorList>
            <person name="Varghese N."/>
            <person name="Submissions S."/>
        </authorList>
    </citation>
    <scope>NUCLEOTIDE SEQUENCE [LARGE SCALE GENOMIC DNA]</scope>
    <source>
        <strain evidence="9">DSM 7481</strain>
    </source>
</reference>
<dbReference type="Pfam" id="PF00892">
    <property type="entry name" value="EamA"/>
    <property type="match status" value="2"/>
</dbReference>
<evidence type="ECO:0000256" key="1">
    <source>
        <dbReference type="ARBA" id="ARBA00004651"/>
    </source>
</evidence>
<evidence type="ECO:0000256" key="4">
    <source>
        <dbReference type="ARBA" id="ARBA00022989"/>
    </source>
</evidence>
<feature type="transmembrane region" description="Helical" evidence="6">
    <location>
        <begin position="257"/>
        <end position="276"/>
    </location>
</feature>
<dbReference type="InterPro" id="IPR037185">
    <property type="entry name" value="EmrE-like"/>
</dbReference>
<keyword evidence="3 6" id="KW-0812">Transmembrane</keyword>
<proteinExistence type="predicted"/>
<feature type="domain" description="EamA" evidence="7">
    <location>
        <begin position="160"/>
        <end position="298"/>
    </location>
</feature>
<dbReference type="AlphaFoldDB" id="A0A1I1XHP9"/>
<evidence type="ECO:0000256" key="2">
    <source>
        <dbReference type="ARBA" id="ARBA00022475"/>
    </source>
</evidence>
<comment type="subcellular location">
    <subcellularLocation>
        <location evidence="1">Cell membrane</location>
        <topology evidence="1">Multi-pass membrane protein</topology>
    </subcellularLocation>
</comment>
<sequence>MTATTPAFTAPSPSTHRLMRASDAALLLVAIVWGTSYGVAKGALAFYPVLGFLAVRFLLTAALLAPACLRAGRAQWRDALRAGLPLGALLMAIFLCETYGVAHTQASHAAFLISLCVVFTPFAEWWLLGRRPAAALLACAAVSLAGAALLAGGPQVRWGWGDALVLAAAALRAVTACATSRLMRRHAAAPLLLLTAVQSAVVGAGCLLLAVALPGGLPALPPQGAFWWACLYLVLGCTVFAFVAQNWALRRSAPSRVGLLMGTEPVWGALFAAAWLGERLPPAGWLGGALIVGAALWALRHGRA</sequence>
<evidence type="ECO:0000256" key="6">
    <source>
        <dbReference type="SAM" id="Phobius"/>
    </source>
</evidence>
<keyword evidence="9" id="KW-1185">Reference proteome</keyword>
<dbReference type="Proteomes" id="UP000199517">
    <property type="component" value="Unassembled WGS sequence"/>
</dbReference>
<dbReference type="OrthoDB" id="7158585at2"/>
<organism evidence="8 9">
    <name type="scientific">Paracidovorax konjaci</name>
    <dbReference type="NCBI Taxonomy" id="32040"/>
    <lineage>
        <taxon>Bacteria</taxon>
        <taxon>Pseudomonadati</taxon>
        <taxon>Pseudomonadota</taxon>
        <taxon>Betaproteobacteria</taxon>
        <taxon>Burkholderiales</taxon>
        <taxon>Comamonadaceae</taxon>
        <taxon>Paracidovorax</taxon>
    </lineage>
</organism>
<accession>A0A1I1XHP9</accession>
<feature type="transmembrane region" description="Helical" evidence="6">
    <location>
        <begin position="282"/>
        <end position="299"/>
    </location>
</feature>
<keyword evidence="4 6" id="KW-1133">Transmembrane helix</keyword>
<dbReference type="InterPro" id="IPR051258">
    <property type="entry name" value="Diverse_Substrate_Transporter"/>
</dbReference>
<feature type="transmembrane region" description="Helical" evidence="6">
    <location>
        <begin position="134"/>
        <end position="152"/>
    </location>
</feature>
<feature type="transmembrane region" description="Helical" evidence="6">
    <location>
        <begin position="46"/>
        <end position="67"/>
    </location>
</feature>
<dbReference type="RefSeq" id="WP_092955389.1">
    <property type="nucleotide sequence ID" value="NZ_FOMQ01000013.1"/>
</dbReference>
<feature type="transmembrane region" description="Helical" evidence="6">
    <location>
        <begin position="108"/>
        <end position="127"/>
    </location>
</feature>
<name>A0A1I1XHP9_9BURK</name>
<dbReference type="PANTHER" id="PTHR42920:SF5">
    <property type="entry name" value="EAMA DOMAIN-CONTAINING PROTEIN"/>
    <property type="match status" value="1"/>
</dbReference>
<evidence type="ECO:0000256" key="5">
    <source>
        <dbReference type="ARBA" id="ARBA00023136"/>
    </source>
</evidence>
<feature type="domain" description="EamA" evidence="7">
    <location>
        <begin position="24"/>
        <end position="150"/>
    </location>
</feature>
<dbReference type="Gene3D" id="1.10.3730.20">
    <property type="match status" value="1"/>
</dbReference>
<feature type="transmembrane region" description="Helical" evidence="6">
    <location>
        <begin position="191"/>
        <end position="213"/>
    </location>
</feature>
<feature type="transmembrane region" description="Helical" evidence="6">
    <location>
        <begin position="79"/>
        <end position="102"/>
    </location>
</feature>
<feature type="transmembrane region" description="Helical" evidence="6">
    <location>
        <begin position="158"/>
        <end position="179"/>
    </location>
</feature>
<dbReference type="SUPFAM" id="SSF103481">
    <property type="entry name" value="Multidrug resistance efflux transporter EmrE"/>
    <property type="match status" value="2"/>
</dbReference>
<dbReference type="GO" id="GO:0005886">
    <property type="term" value="C:plasma membrane"/>
    <property type="evidence" value="ECO:0007669"/>
    <property type="project" value="UniProtKB-SubCell"/>
</dbReference>
<gene>
    <name evidence="8" type="ORF">SAMN04489710_11366</name>
</gene>
<dbReference type="EMBL" id="FOMQ01000013">
    <property type="protein sequence ID" value="SFE06822.1"/>
    <property type="molecule type" value="Genomic_DNA"/>
</dbReference>
<dbReference type="PANTHER" id="PTHR42920">
    <property type="entry name" value="OS03G0707200 PROTEIN-RELATED"/>
    <property type="match status" value="1"/>
</dbReference>
<evidence type="ECO:0000313" key="8">
    <source>
        <dbReference type="EMBL" id="SFE06822.1"/>
    </source>
</evidence>
<keyword evidence="5 6" id="KW-0472">Membrane</keyword>